<reference evidence="2 3" key="1">
    <citation type="submission" date="2019-02" db="EMBL/GenBank/DDBJ databases">
        <title>Deep-cultivation of Planctomycetes and their phenomic and genomic characterization uncovers novel biology.</title>
        <authorList>
            <person name="Wiegand S."/>
            <person name="Jogler M."/>
            <person name="Boedeker C."/>
            <person name="Pinto D."/>
            <person name="Vollmers J."/>
            <person name="Rivas-Marin E."/>
            <person name="Kohn T."/>
            <person name="Peeters S.H."/>
            <person name="Heuer A."/>
            <person name="Rast P."/>
            <person name="Oberbeckmann S."/>
            <person name="Bunk B."/>
            <person name="Jeske O."/>
            <person name="Meyerdierks A."/>
            <person name="Storesund J.E."/>
            <person name="Kallscheuer N."/>
            <person name="Luecker S."/>
            <person name="Lage O.M."/>
            <person name="Pohl T."/>
            <person name="Merkel B.J."/>
            <person name="Hornburger P."/>
            <person name="Mueller R.-W."/>
            <person name="Bruemmer F."/>
            <person name="Labrenz M."/>
            <person name="Spormann A.M."/>
            <person name="Op Den Camp H."/>
            <person name="Overmann J."/>
            <person name="Amann R."/>
            <person name="Jetten M.S.M."/>
            <person name="Mascher T."/>
            <person name="Medema M.H."/>
            <person name="Devos D.P."/>
            <person name="Kaster A.-K."/>
            <person name="Ovreas L."/>
            <person name="Rohde M."/>
            <person name="Galperin M.Y."/>
            <person name="Jogler C."/>
        </authorList>
    </citation>
    <scope>NUCLEOTIDE SEQUENCE [LARGE SCALE GENOMIC DNA]</scope>
    <source>
        <strain evidence="2 3">Pan54</strain>
    </source>
</reference>
<dbReference type="SUPFAM" id="SSF52047">
    <property type="entry name" value="RNI-like"/>
    <property type="match status" value="1"/>
</dbReference>
<dbReference type="AlphaFoldDB" id="A0A5C5XFC9"/>
<dbReference type="EMBL" id="SJPG01000001">
    <property type="protein sequence ID" value="TWT60855.1"/>
    <property type="molecule type" value="Genomic_DNA"/>
</dbReference>
<dbReference type="Proteomes" id="UP000316095">
    <property type="component" value="Unassembled WGS sequence"/>
</dbReference>
<name>A0A5C5XFC9_9PLAN</name>
<gene>
    <name evidence="2" type="ORF">Pan54_15830</name>
</gene>
<proteinExistence type="predicted"/>
<evidence type="ECO:0000313" key="3">
    <source>
        <dbReference type="Proteomes" id="UP000316095"/>
    </source>
</evidence>
<comment type="caution">
    <text evidence="2">The sequence shown here is derived from an EMBL/GenBank/DDBJ whole genome shotgun (WGS) entry which is preliminary data.</text>
</comment>
<dbReference type="OrthoDB" id="268839at2"/>
<feature type="chain" id="PRO_5022940447" description="Leucine Rich repeats (2 copies)" evidence="1">
    <location>
        <begin position="21"/>
        <end position="295"/>
    </location>
</feature>
<organism evidence="2 3">
    <name type="scientific">Rubinisphaera italica</name>
    <dbReference type="NCBI Taxonomy" id="2527969"/>
    <lineage>
        <taxon>Bacteria</taxon>
        <taxon>Pseudomonadati</taxon>
        <taxon>Planctomycetota</taxon>
        <taxon>Planctomycetia</taxon>
        <taxon>Planctomycetales</taxon>
        <taxon>Planctomycetaceae</taxon>
        <taxon>Rubinisphaera</taxon>
    </lineage>
</organism>
<feature type="signal peptide" evidence="1">
    <location>
        <begin position="1"/>
        <end position="20"/>
    </location>
</feature>
<evidence type="ECO:0000256" key="1">
    <source>
        <dbReference type="SAM" id="SignalP"/>
    </source>
</evidence>
<accession>A0A5C5XFC9</accession>
<keyword evidence="1" id="KW-0732">Signal</keyword>
<dbReference type="RefSeq" id="WP_146502919.1">
    <property type="nucleotide sequence ID" value="NZ_SJPG01000001.1"/>
</dbReference>
<keyword evidence="3" id="KW-1185">Reference proteome</keyword>
<protein>
    <recommendedName>
        <fullName evidence="4">Leucine Rich repeats (2 copies)</fullName>
    </recommendedName>
</protein>
<evidence type="ECO:0008006" key="4">
    <source>
        <dbReference type="Google" id="ProtNLM"/>
    </source>
</evidence>
<dbReference type="Gene3D" id="3.80.10.10">
    <property type="entry name" value="Ribonuclease Inhibitor"/>
    <property type="match status" value="2"/>
</dbReference>
<evidence type="ECO:0000313" key="2">
    <source>
        <dbReference type="EMBL" id="TWT60855.1"/>
    </source>
</evidence>
<dbReference type="InterPro" id="IPR032675">
    <property type="entry name" value="LRR_dom_sf"/>
</dbReference>
<sequence precursor="true">MKFALTLMLILILAMSNTTAGSDLEIIRSIGASWRQQGGIVVELKTDCTNFEDEHYQKLGQLTSLKSLSISGKNLSDHQLEMLSGLTELESILINGSELTDEGYHHFKAFQKLRTLSLFHPSRNCEGFTGAGLAYLKDLPKLERLTFAGATAGDEAFEAVGQISQLKEFRQWHNWESPNAIKHLVGLKHLESLQIGQRLPHRDSSLTPSFDNETLKTVAQIKSLKRLSFQEARLSASGLMQLQPLPNLEQIKLSLIDITKSDVETIKAAMPTVEVDWTPITEAEEEATLKKKLKI</sequence>